<reference evidence="2" key="2">
    <citation type="submission" date="2021-08" db="EMBL/GenBank/DDBJ databases">
        <authorList>
            <person name="Tani A."/>
            <person name="Ola A."/>
            <person name="Ogura Y."/>
            <person name="Katsura K."/>
            <person name="Hayashi T."/>
        </authorList>
    </citation>
    <scope>NUCLEOTIDE SEQUENCE</scope>
    <source>
        <strain evidence="2">KCTC 52305</strain>
    </source>
</reference>
<feature type="signal peptide" evidence="1">
    <location>
        <begin position="1"/>
        <end position="26"/>
    </location>
</feature>
<keyword evidence="3" id="KW-1185">Reference proteome</keyword>
<proteinExistence type="predicted"/>
<organism evidence="2 3">
    <name type="scientific">Methylobacterium crusticola</name>
    <dbReference type="NCBI Taxonomy" id="1697972"/>
    <lineage>
        <taxon>Bacteria</taxon>
        <taxon>Pseudomonadati</taxon>
        <taxon>Pseudomonadota</taxon>
        <taxon>Alphaproteobacteria</taxon>
        <taxon>Hyphomicrobiales</taxon>
        <taxon>Methylobacteriaceae</taxon>
        <taxon>Methylobacterium</taxon>
    </lineage>
</organism>
<evidence type="ECO:0000313" key="2">
    <source>
        <dbReference type="EMBL" id="GJD53955.1"/>
    </source>
</evidence>
<sequence>MSLRFAAILSAAALGLPLATALPAQAEYVRCQGYEPLSCERVVTPREARMVYAENHWQPWVVAQRPYTRFDIEALRLMTRMP</sequence>
<protein>
    <recommendedName>
        <fullName evidence="4">DUF4148 domain-containing protein</fullName>
    </recommendedName>
</protein>
<feature type="chain" id="PRO_5045709676" description="DUF4148 domain-containing protein" evidence="1">
    <location>
        <begin position="27"/>
        <end position="82"/>
    </location>
</feature>
<accession>A0ABQ4R896</accession>
<name>A0ABQ4R896_9HYPH</name>
<dbReference type="Proteomes" id="UP001055167">
    <property type="component" value="Unassembled WGS sequence"/>
</dbReference>
<dbReference type="EMBL" id="BPQH01000042">
    <property type="protein sequence ID" value="GJD53955.1"/>
    <property type="molecule type" value="Genomic_DNA"/>
</dbReference>
<gene>
    <name evidence="2" type="ORF">OPKNFCMD_6735</name>
</gene>
<reference evidence="2" key="1">
    <citation type="journal article" date="2021" name="Front. Microbiol.">
        <title>Comprehensive Comparative Genomics and Phenotyping of Methylobacterium Species.</title>
        <authorList>
            <person name="Alessa O."/>
            <person name="Ogura Y."/>
            <person name="Fujitani Y."/>
            <person name="Takami H."/>
            <person name="Hayashi T."/>
            <person name="Sahin N."/>
            <person name="Tani A."/>
        </authorList>
    </citation>
    <scope>NUCLEOTIDE SEQUENCE</scope>
    <source>
        <strain evidence="2">KCTC 52305</strain>
    </source>
</reference>
<evidence type="ECO:0000256" key="1">
    <source>
        <dbReference type="SAM" id="SignalP"/>
    </source>
</evidence>
<comment type="caution">
    <text evidence="2">The sequence shown here is derived from an EMBL/GenBank/DDBJ whole genome shotgun (WGS) entry which is preliminary data.</text>
</comment>
<keyword evidence="1" id="KW-0732">Signal</keyword>
<dbReference type="RefSeq" id="WP_128564967.1">
    <property type="nucleotide sequence ID" value="NZ_BPQH01000042.1"/>
</dbReference>
<evidence type="ECO:0008006" key="4">
    <source>
        <dbReference type="Google" id="ProtNLM"/>
    </source>
</evidence>
<evidence type="ECO:0000313" key="3">
    <source>
        <dbReference type="Proteomes" id="UP001055167"/>
    </source>
</evidence>